<evidence type="ECO:0000313" key="2">
    <source>
        <dbReference type="EMBL" id="MFC5453741.1"/>
    </source>
</evidence>
<accession>A0ABW0KM12</accession>
<evidence type="ECO:0008006" key="4">
    <source>
        <dbReference type="Google" id="ProtNLM"/>
    </source>
</evidence>
<keyword evidence="3" id="KW-1185">Reference proteome</keyword>
<dbReference type="EMBL" id="JBHSMQ010000001">
    <property type="protein sequence ID" value="MFC5453741.1"/>
    <property type="molecule type" value="Genomic_DNA"/>
</dbReference>
<proteinExistence type="predicted"/>
<feature type="chain" id="PRO_5045771083" description="Lipase chaperone" evidence="1">
    <location>
        <begin position="22"/>
        <end position="189"/>
    </location>
</feature>
<organism evidence="2 3">
    <name type="scientific">Prosthecobacter fluviatilis</name>
    <dbReference type="NCBI Taxonomy" id="445931"/>
    <lineage>
        <taxon>Bacteria</taxon>
        <taxon>Pseudomonadati</taxon>
        <taxon>Verrucomicrobiota</taxon>
        <taxon>Verrucomicrobiia</taxon>
        <taxon>Verrucomicrobiales</taxon>
        <taxon>Verrucomicrobiaceae</taxon>
        <taxon>Prosthecobacter</taxon>
    </lineage>
</organism>
<dbReference type="Proteomes" id="UP001596052">
    <property type="component" value="Unassembled WGS sequence"/>
</dbReference>
<evidence type="ECO:0000256" key="1">
    <source>
        <dbReference type="SAM" id="SignalP"/>
    </source>
</evidence>
<keyword evidence="1" id="KW-0732">Signal</keyword>
<protein>
    <recommendedName>
        <fullName evidence="4">Lipase chaperone</fullName>
    </recommendedName>
</protein>
<sequence length="189" mass="21579">MKSKFLITALCIAVFALMGHHFQWGGQAPLQKQKSSQTIGSAEQLPAEIQLKEVTDDIDVRLEQARKKAAAKANKNFSRSVYEGAFNSRKPQYVRLFDKWQIDDRTASSALEIIRQRFLAEADASVAFFKDYENKNRHAEAKMNQIVENELAGQQLTQLLGPNRYSELADMEAKMEREAKMKMRHNLAD</sequence>
<evidence type="ECO:0000313" key="3">
    <source>
        <dbReference type="Proteomes" id="UP001596052"/>
    </source>
</evidence>
<feature type="signal peptide" evidence="1">
    <location>
        <begin position="1"/>
        <end position="21"/>
    </location>
</feature>
<gene>
    <name evidence="2" type="ORF">ACFQDI_02635</name>
</gene>
<comment type="caution">
    <text evidence="2">The sequence shown here is derived from an EMBL/GenBank/DDBJ whole genome shotgun (WGS) entry which is preliminary data.</text>
</comment>
<name>A0ABW0KM12_9BACT</name>
<reference evidence="3" key="1">
    <citation type="journal article" date="2019" name="Int. J. Syst. Evol. Microbiol.">
        <title>The Global Catalogue of Microorganisms (GCM) 10K type strain sequencing project: providing services to taxonomists for standard genome sequencing and annotation.</title>
        <authorList>
            <consortium name="The Broad Institute Genomics Platform"/>
            <consortium name="The Broad Institute Genome Sequencing Center for Infectious Disease"/>
            <person name="Wu L."/>
            <person name="Ma J."/>
        </authorList>
    </citation>
    <scope>NUCLEOTIDE SEQUENCE [LARGE SCALE GENOMIC DNA]</scope>
    <source>
        <strain evidence="3">CGMCC 4.1469</strain>
    </source>
</reference>
<dbReference type="RefSeq" id="WP_377163114.1">
    <property type="nucleotide sequence ID" value="NZ_JBHSMQ010000001.1"/>
</dbReference>